<dbReference type="AlphaFoldDB" id="A0A151ZGP1"/>
<dbReference type="CDD" id="cd00055">
    <property type="entry name" value="EGF_Lam"/>
    <property type="match status" value="1"/>
</dbReference>
<dbReference type="InParanoid" id="A0A151ZGP1"/>
<evidence type="ECO:0000313" key="2">
    <source>
        <dbReference type="Proteomes" id="UP000076078"/>
    </source>
</evidence>
<evidence type="ECO:0000313" key="1">
    <source>
        <dbReference type="EMBL" id="KYQ93133.1"/>
    </source>
</evidence>
<keyword evidence="2" id="KW-1185">Reference proteome</keyword>
<dbReference type="OrthoDB" id="18757at2759"/>
<gene>
    <name evidence="1" type="ORF">DLAC_05764</name>
</gene>
<dbReference type="InterPro" id="IPR002049">
    <property type="entry name" value="LE_dom"/>
</dbReference>
<reference evidence="1 2" key="1">
    <citation type="submission" date="2015-12" db="EMBL/GenBank/DDBJ databases">
        <title>Dictyostelia acquired genes for synthesis and detection of signals that induce cell-type specialization by lateral gene transfer from prokaryotes.</title>
        <authorList>
            <person name="Gloeckner G."/>
            <person name="Schaap P."/>
        </authorList>
    </citation>
    <scope>NUCLEOTIDE SEQUENCE [LARGE SCALE GENOMIC DNA]</scope>
    <source>
        <strain evidence="1 2">TK</strain>
    </source>
</reference>
<protein>
    <submittedName>
        <fullName evidence="1">Uncharacterized protein</fullName>
    </submittedName>
</protein>
<dbReference type="FunCoup" id="A0A151ZGP1">
    <property type="interactions" value="564"/>
</dbReference>
<comment type="caution">
    <text evidence="1">The sequence shown here is derived from an EMBL/GenBank/DDBJ whole genome shotgun (WGS) entry which is preliminary data.</text>
</comment>
<sequence length="369" mass="41528">MFLASYSGDLMKSLYSIPINGGSIQYEYSIFGDQFYSTAQYLYKYLSTTKDLYILKYEHHYASIRNYLSDGSYGLYIAAMYPFDFEVVESEKKTYLTNNGKIFQLDFIPTKETDNLDNGTVVYTSIPGFYSSGLAINNNNLFIQNANYNNNQILRGSRFCQSCSASSLELILTEVGTPTSPFFMQGFDVSENSVFYTNYTKSLYQMFYSINGGPVSKRVLVDLQNTDKTISAFVYYNDYIYYFSNNNLYRISTIDQNPISQILFDGSKVSGDCICSDGYSGPNCDQCKQPENTIRWYNGKPSCVPIQKSGFPVSCVGDYECGMPYGSCNGPQYPHKTCSCNSYFFGTGCQQCNGTISWSNGIPTCTPLP</sequence>
<dbReference type="Proteomes" id="UP000076078">
    <property type="component" value="Unassembled WGS sequence"/>
</dbReference>
<accession>A0A151ZGP1</accession>
<name>A0A151ZGP1_TIELA</name>
<dbReference type="EMBL" id="LODT01000028">
    <property type="protein sequence ID" value="KYQ93133.1"/>
    <property type="molecule type" value="Genomic_DNA"/>
</dbReference>
<organism evidence="1 2">
    <name type="scientific">Tieghemostelium lacteum</name>
    <name type="common">Slime mold</name>
    <name type="synonym">Dictyostelium lacteum</name>
    <dbReference type="NCBI Taxonomy" id="361077"/>
    <lineage>
        <taxon>Eukaryota</taxon>
        <taxon>Amoebozoa</taxon>
        <taxon>Evosea</taxon>
        <taxon>Eumycetozoa</taxon>
        <taxon>Dictyostelia</taxon>
        <taxon>Dictyosteliales</taxon>
        <taxon>Raperosteliaceae</taxon>
        <taxon>Tieghemostelium</taxon>
    </lineage>
</organism>
<proteinExistence type="predicted"/>